<dbReference type="AlphaFoldDB" id="A0A183DC25"/>
<accession>A0A183DC25</accession>
<reference evidence="1" key="1">
    <citation type="submission" date="2016-06" db="UniProtKB">
        <authorList>
            <consortium name="WormBaseParasite"/>
        </authorList>
    </citation>
    <scope>IDENTIFICATION</scope>
</reference>
<protein>
    <submittedName>
        <fullName evidence="1">PH domain-containing protein</fullName>
    </submittedName>
</protein>
<name>A0A183DC25_9BILA</name>
<proteinExistence type="predicted"/>
<dbReference type="WBParaSite" id="GPUH_0000627501-mRNA-1">
    <property type="protein sequence ID" value="GPUH_0000627501-mRNA-1"/>
    <property type="gene ID" value="GPUH_0000627501"/>
</dbReference>
<evidence type="ECO:0000313" key="1">
    <source>
        <dbReference type="WBParaSite" id="GPUH_0000627501-mRNA-1"/>
    </source>
</evidence>
<sequence>LLPPFMDSATAANAAVTAATEDAQAALGVGYASFGYCTQQQSGSLSPSLCERMMRCENAKEVQEIQVGLEQLVAEPGEFETWASAIRERTSKHSFKVEALKITIDMITQLAHVIENQ</sequence>
<organism evidence="1">
    <name type="scientific">Gongylonema pulchrum</name>
    <dbReference type="NCBI Taxonomy" id="637853"/>
    <lineage>
        <taxon>Eukaryota</taxon>
        <taxon>Metazoa</taxon>
        <taxon>Ecdysozoa</taxon>
        <taxon>Nematoda</taxon>
        <taxon>Chromadorea</taxon>
        <taxon>Rhabditida</taxon>
        <taxon>Spirurina</taxon>
        <taxon>Spiruromorpha</taxon>
        <taxon>Spiruroidea</taxon>
        <taxon>Gongylonematidae</taxon>
        <taxon>Gongylonema</taxon>
    </lineage>
</organism>